<evidence type="ECO:0000313" key="3">
    <source>
        <dbReference type="EMBL" id="EEF62132.1"/>
    </source>
</evidence>
<feature type="domain" description="TPM" evidence="2">
    <location>
        <begin position="5"/>
        <end position="120"/>
    </location>
</feature>
<protein>
    <recommendedName>
        <fullName evidence="2">TPM domain-containing protein</fullName>
    </recommendedName>
</protein>
<evidence type="ECO:0000256" key="1">
    <source>
        <dbReference type="SAM" id="MobiDB-lite"/>
    </source>
</evidence>
<organism evidence="3 4">
    <name type="scientific">Pedosphaera parvula (strain Ellin514)</name>
    <dbReference type="NCBI Taxonomy" id="320771"/>
    <lineage>
        <taxon>Bacteria</taxon>
        <taxon>Pseudomonadati</taxon>
        <taxon>Verrucomicrobiota</taxon>
        <taxon>Pedosphaerae</taxon>
        <taxon>Pedosphaerales</taxon>
        <taxon>Pedosphaeraceae</taxon>
        <taxon>Pedosphaera</taxon>
    </lineage>
</organism>
<dbReference type="Pfam" id="PF04536">
    <property type="entry name" value="TPM_phosphatase"/>
    <property type="match status" value="1"/>
</dbReference>
<dbReference type="Gene3D" id="3.10.310.50">
    <property type="match status" value="1"/>
</dbReference>
<dbReference type="Proteomes" id="UP000003688">
    <property type="component" value="Unassembled WGS sequence"/>
</dbReference>
<evidence type="ECO:0000313" key="4">
    <source>
        <dbReference type="Proteomes" id="UP000003688"/>
    </source>
</evidence>
<feature type="compositionally biased region" description="Basic and acidic residues" evidence="1">
    <location>
        <begin position="131"/>
        <end position="144"/>
    </location>
</feature>
<dbReference type="STRING" id="320771.Cflav_PD6407"/>
<dbReference type="EMBL" id="ABOX02000006">
    <property type="protein sequence ID" value="EEF62132.1"/>
    <property type="molecule type" value="Genomic_DNA"/>
</dbReference>
<gene>
    <name evidence="3" type="ORF">Cflav_PD6407</name>
</gene>
<accession>B9XDI6</accession>
<dbReference type="PANTHER" id="PTHR30373">
    <property type="entry name" value="UPF0603 PROTEIN YGCG"/>
    <property type="match status" value="1"/>
</dbReference>
<sequence>MKARDFISKLDDKHIVSAIQKAEQTTSGEIRVFVSRQEPEDAIVAAQAQFTALEMHKTSERNGVLIYVAPRVQRFAVVGDQAVHEKCGQEFWELVAREMTGHFKKSEFTQGILHGVHKAGELLARHFPGKPGDKNELSDEIGRD</sequence>
<dbReference type="RefSeq" id="WP_007413884.1">
    <property type="nucleotide sequence ID" value="NZ_ABOX02000006.1"/>
</dbReference>
<reference evidence="3 4" key="1">
    <citation type="journal article" date="2011" name="J. Bacteriol.">
        <title>Genome sequence of 'Pedosphaera parvula' Ellin514, an aerobic Verrucomicrobial isolate from pasture soil.</title>
        <authorList>
            <person name="Kant R."/>
            <person name="van Passel M.W."/>
            <person name="Sangwan P."/>
            <person name="Palva A."/>
            <person name="Lucas S."/>
            <person name="Copeland A."/>
            <person name="Lapidus A."/>
            <person name="Glavina Del Rio T."/>
            <person name="Dalin E."/>
            <person name="Tice H."/>
            <person name="Bruce D."/>
            <person name="Goodwin L."/>
            <person name="Pitluck S."/>
            <person name="Chertkov O."/>
            <person name="Larimer F.W."/>
            <person name="Land M.L."/>
            <person name="Hauser L."/>
            <person name="Brettin T.S."/>
            <person name="Detter J.C."/>
            <person name="Han S."/>
            <person name="de Vos W.M."/>
            <person name="Janssen P.H."/>
            <person name="Smidt H."/>
        </authorList>
    </citation>
    <scope>NUCLEOTIDE SEQUENCE [LARGE SCALE GENOMIC DNA]</scope>
    <source>
        <strain evidence="3 4">Ellin514</strain>
    </source>
</reference>
<evidence type="ECO:0000259" key="2">
    <source>
        <dbReference type="Pfam" id="PF04536"/>
    </source>
</evidence>
<feature type="region of interest" description="Disordered" evidence="1">
    <location>
        <begin position="125"/>
        <end position="144"/>
    </location>
</feature>
<proteinExistence type="predicted"/>
<keyword evidence="4" id="KW-1185">Reference proteome</keyword>
<dbReference type="PANTHER" id="PTHR30373:SF8">
    <property type="entry name" value="BLL7265 PROTEIN"/>
    <property type="match status" value="1"/>
</dbReference>
<dbReference type="OrthoDB" id="5683663at2"/>
<comment type="caution">
    <text evidence="3">The sequence shown here is derived from an EMBL/GenBank/DDBJ whole genome shotgun (WGS) entry which is preliminary data.</text>
</comment>
<name>B9XDI6_PEDPL</name>
<dbReference type="AlphaFoldDB" id="B9XDI6"/>
<dbReference type="InterPro" id="IPR007621">
    <property type="entry name" value="TPM_dom"/>
</dbReference>